<dbReference type="RefSeq" id="XP_003058014.1">
    <property type="nucleotide sequence ID" value="XM_003057968.1"/>
</dbReference>
<feature type="coiled-coil region" evidence="1">
    <location>
        <begin position="242"/>
        <end position="275"/>
    </location>
</feature>
<name>C1MPV5_MICPC</name>
<protein>
    <submittedName>
        <fullName evidence="3">Predicted protein</fullName>
    </submittedName>
</protein>
<feature type="compositionally biased region" description="Low complexity" evidence="2">
    <location>
        <begin position="124"/>
        <end position="140"/>
    </location>
</feature>
<reference evidence="3 4" key="1">
    <citation type="journal article" date="2009" name="Science">
        <title>Green evolution and dynamic adaptations revealed by genomes of the marine picoeukaryotes Micromonas.</title>
        <authorList>
            <person name="Worden A.Z."/>
            <person name="Lee J.H."/>
            <person name="Mock T."/>
            <person name="Rouze P."/>
            <person name="Simmons M.P."/>
            <person name="Aerts A.L."/>
            <person name="Allen A.E."/>
            <person name="Cuvelier M.L."/>
            <person name="Derelle E."/>
            <person name="Everett M.V."/>
            <person name="Foulon E."/>
            <person name="Grimwood J."/>
            <person name="Gundlach H."/>
            <person name="Henrissat B."/>
            <person name="Napoli C."/>
            <person name="McDonald S.M."/>
            <person name="Parker M.S."/>
            <person name="Rombauts S."/>
            <person name="Salamov A."/>
            <person name="Von Dassow P."/>
            <person name="Badger J.H."/>
            <person name="Coutinho P.M."/>
            <person name="Demir E."/>
            <person name="Dubchak I."/>
            <person name="Gentemann C."/>
            <person name="Eikrem W."/>
            <person name="Gready J.E."/>
            <person name="John U."/>
            <person name="Lanier W."/>
            <person name="Lindquist E.A."/>
            <person name="Lucas S."/>
            <person name="Mayer K.F."/>
            <person name="Moreau H."/>
            <person name="Not F."/>
            <person name="Otillar R."/>
            <person name="Panaud O."/>
            <person name="Pangilinan J."/>
            <person name="Paulsen I."/>
            <person name="Piegu B."/>
            <person name="Poliakov A."/>
            <person name="Robbens S."/>
            <person name="Schmutz J."/>
            <person name="Toulza E."/>
            <person name="Wyss T."/>
            <person name="Zelensky A."/>
            <person name="Zhou K."/>
            <person name="Armbrust E.V."/>
            <person name="Bhattacharya D."/>
            <person name="Goodenough U.W."/>
            <person name="Van de Peer Y."/>
            <person name="Grigoriev I.V."/>
        </authorList>
    </citation>
    <scope>NUCLEOTIDE SEQUENCE [LARGE SCALE GENOMIC DNA]</scope>
    <source>
        <strain evidence="3 4">CCMP1545</strain>
    </source>
</reference>
<keyword evidence="1" id="KW-0175">Coiled coil</keyword>
<evidence type="ECO:0000313" key="3">
    <source>
        <dbReference type="EMBL" id="EEH57965.1"/>
    </source>
</evidence>
<evidence type="ECO:0000313" key="4">
    <source>
        <dbReference type="Proteomes" id="UP000001876"/>
    </source>
</evidence>
<accession>C1MPV5</accession>
<feature type="region of interest" description="Disordered" evidence="2">
    <location>
        <begin position="95"/>
        <end position="194"/>
    </location>
</feature>
<dbReference type="KEGG" id="mpp:MICPUCDRAFT_57053"/>
<evidence type="ECO:0000256" key="2">
    <source>
        <dbReference type="SAM" id="MobiDB-lite"/>
    </source>
</evidence>
<proteinExistence type="predicted"/>
<gene>
    <name evidence="3" type="ORF">MICPUCDRAFT_57053</name>
</gene>
<keyword evidence="4" id="KW-1185">Reference proteome</keyword>
<dbReference type="Proteomes" id="UP000001876">
    <property type="component" value="Unassembled WGS sequence"/>
</dbReference>
<dbReference type="OrthoDB" id="10675819at2759"/>
<organism evidence="4">
    <name type="scientific">Micromonas pusilla (strain CCMP1545)</name>
    <name type="common">Picoplanktonic green alga</name>
    <dbReference type="NCBI Taxonomy" id="564608"/>
    <lineage>
        <taxon>Eukaryota</taxon>
        <taxon>Viridiplantae</taxon>
        <taxon>Chlorophyta</taxon>
        <taxon>Mamiellophyceae</taxon>
        <taxon>Mamiellales</taxon>
        <taxon>Mamiellaceae</taxon>
        <taxon>Micromonas</taxon>
    </lineage>
</organism>
<feature type="coiled-coil region" evidence="1">
    <location>
        <begin position="409"/>
        <end position="448"/>
    </location>
</feature>
<feature type="compositionally biased region" description="Acidic residues" evidence="2">
    <location>
        <begin position="537"/>
        <end position="547"/>
    </location>
</feature>
<dbReference type="GeneID" id="9683030"/>
<evidence type="ECO:0000256" key="1">
    <source>
        <dbReference type="SAM" id="Coils"/>
    </source>
</evidence>
<feature type="region of interest" description="Disordered" evidence="2">
    <location>
        <begin position="527"/>
        <end position="553"/>
    </location>
</feature>
<feature type="region of interest" description="Disordered" evidence="2">
    <location>
        <begin position="1"/>
        <end position="42"/>
    </location>
</feature>
<dbReference type="EMBL" id="GG663738">
    <property type="protein sequence ID" value="EEH57965.1"/>
    <property type="molecule type" value="Genomic_DNA"/>
</dbReference>
<sequence length="553" mass="59792">MTAPAPPAAAAAPSPSDPARESDGSSDALSPGSKDLRAKRDKLQVEMMEMELQERREKLALQQAERAQRIKEREFELAERAARFKWPFNGVDSAMGAEASRQAHPSGPGHASTSGGGPGQTFNPTHQQPHQQPPAMAFAAPPRPSTPPSSFAAPKPRKKLSLQVSSEMAVSIAPDDGASHQMPNEGAAEAESSERLLQKEPLEDHDPMTDLPIPLDIGRGAVFEKVKQINEHKDAIKRSYVDQMTELEMKELEAAAEAEQRRRAAEKLAAQAMLEVRTSRVTEITKLIAASLTLVKKSSEALDGLVLRLVDVIEQNTAEDVGIIHEEEIDFDGKTVKSKLMDLVTQGYVPSQTQLDEAVEAVEAMRPRSERATVNTLQRDLANLKQVVEGLDEPNTTAQDAEVVQKETLQKEEDDAAALIAKAKALSARILREEAEATEREKAALQRTLDSLPPPSELSKLTMEDLAARDAPLADLAKKLAEDSQKAAAQAAAEDAALPVPPELITELQTLKGKKKYLQEIAELKAEVERLQNPPEEGGEGEGDGEGGEPAAA</sequence>
<dbReference type="OMA" id="VAIMEGM"/>
<dbReference type="AlphaFoldDB" id="C1MPV5"/>